<evidence type="ECO:0000313" key="5">
    <source>
        <dbReference type="Proteomes" id="UP001279642"/>
    </source>
</evidence>
<dbReference type="EMBL" id="JAXCLW010000001">
    <property type="protein sequence ID" value="MDY0881860.1"/>
    <property type="molecule type" value="Genomic_DNA"/>
</dbReference>
<sequence>MSTKSTDHIVKSFDSDLQHLSQVIAEMGGLAESQLSAAIDALIKRDSELAARVVQSDKRIDDLEQEIANFTVRILALRQPMAQDLREVIAAIKIASDLERIGDYAKNIAKRAIILNQQSPVRPVNSIPRMGAIAQQIVKGVLDAYIEKDADRAQAVWRRDEDVDEMYNSLFRELLTYMMEDPRNIGACTHLLFIGKNIERIGDHATNIAEIIYFLVHGKSLDESRPKGDTTNVAVGN</sequence>
<dbReference type="NCBIfam" id="TIGR02135">
    <property type="entry name" value="phoU_full"/>
    <property type="match status" value="1"/>
</dbReference>
<dbReference type="Pfam" id="PF01895">
    <property type="entry name" value="PhoU"/>
    <property type="match status" value="2"/>
</dbReference>
<comment type="caution">
    <text evidence="4">The sequence shown here is derived from an EMBL/GenBank/DDBJ whole genome shotgun (WGS) entry which is preliminary data.</text>
</comment>
<gene>
    <name evidence="4" type="primary">phoU</name>
    <name evidence="4" type="ORF">SMD27_03320</name>
</gene>
<keyword evidence="5" id="KW-1185">Reference proteome</keyword>
<feature type="domain" description="PhoU" evidence="3">
    <location>
        <begin position="127"/>
        <end position="212"/>
    </location>
</feature>
<keyword evidence="2" id="KW-0592">Phosphate transport</keyword>
<comment type="function">
    <text evidence="2">Plays a role in the regulation of phosphate uptake.</text>
</comment>
<comment type="subunit">
    <text evidence="2">Homodimer.</text>
</comment>
<evidence type="ECO:0000256" key="2">
    <source>
        <dbReference type="PIRNR" id="PIRNR003107"/>
    </source>
</evidence>
<organism evidence="4 5">
    <name type="scientific">Dongia soli</name>
    <dbReference type="NCBI Taxonomy" id="600628"/>
    <lineage>
        <taxon>Bacteria</taxon>
        <taxon>Pseudomonadati</taxon>
        <taxon>Pseudomonadota</taxon>
        <taxon>Alphaproteobacteria</taxon>
        <taxon>Rhodospirillales</taxon>
        <taxon>Dongiaceae</taxon>
        <taxon>Dongia</taxon>
    </lineage>
</organism>
<comment type="similarity">
    <text evidence="1 2">Belongs to the PhoU family.</text>
</comment>
<protein>
    <recommendedName>
        <fullName evidence="2">Phosphate-specific transport system accessory protein PhoU</fullName>
    </recommendedName>
</protein>
<evidence type="ECO:0000313" key="4">
    <source>
        <dbReference type="EMBL" id="MDY0881860.1"/>
    </source>
</evidence>
<dbReference type="Gene3D" id="1.20.58.220">
    <property type="entry name" value="Phosphate transport system protein phou homolog 2, domain 2"/>
    <property type="match status" value="2"/>
</dbReference>
<dbReference type="PANTHER" id="PTHR42930">
    <property type="entry name" value="PHOSPHATE-SPECIFIC TRANSPORT SYSTEM ACCESSORY PROTEIN PHOU"/>
    <property type="match status" value="1"/>
</dbReference>
<dbReference type="InterPro" id="IPR038078">
    <property type="entry name" value="PhoU-like_sf"/>
</dbReference>
<comment type="subcellular location">
    <subcellularLocation>
        <location evidence="2">Cytoplasm</location>
    </subcellularLocation>
</comment>
<keyword evidence="2" id="KW-0813">Transport</keyword>
<evidence type="ECO:0000259" key="3">
    <source>
        <dbReference type="Pfam" id="PF01895"/>
    </source>
</evidence>
<name>A0ABU5E6B2_9PROT</name>
<dbReference type="PIRSF" id="PIRSF003107">
    <property type="entry name" value="PhoU"/>
    <property type="match status" value="1"/>
</dbReference>
<accession>A0ABU5E6B2</accession>
<dbReference type="Proteomes" id="UP001279642">
    <property type="component" value="Unassembled WGS sequence"/>
</dbReference>
<dbReference type="InterPro" id="IPR026022">
    <property type="entry name" value="PhoU_dom"/>
</dbReference>
<dbReference type="RefSeq" id="WP_320506905.1">
    <property type="nucleotide sequence ID" value="NZ_JAXCLW010000001.1"/>
</dbReference>
<dbReference type="InterPro" id="IPR028366">
    <property type="entry name" value="PhoU"/>
</dbReference>
<dbReference type="PANTHER" id="PTHR42930:SF3">
    <property type="entry name" value="PHOSPHATE-SPECIFIC TRANSPORT SYSTEM ACCESSORY PROTEIN PHOU"/>
    <property type="match status" value="1"/>
</dbReference>
<dbReference type="SUPFAM" id="SSF109755">
    <property type="entry name" value="PhoU-like"/>
    <property type="match status" value="1"/>
</dbReference>
<keyword evidence="2" id="KW-0963">Cytoplasm</keyword>
<feature type="domain" description="PhoU" evidence="3">
    <location>
        <begin position="24"/>
        <end position="111"/>
    </location>
</feature>
<reference evidence="4 5" key="1">
    <citation type="journal article" date="2016" name="Antonie Van Leeuwenhoek">
        <title>Dongia soli sp. nov., isolated from soil from Dokdo, Korea.</title>
        <authorList>
            <person name="Kim D.U."/>
            <person name="Lee H."/>
            <person name="Kim H."/>
            <person name="Kim S.G."/>
            <person name="Ka J.O."/>
        </authorList>
    </citation>
    <scope>NUCLEOTIDE SEQUENCE [LARGE SCALE GENOMIC DNA]</scope>
    <source>
        <strain evidence="4 5">D78</strain>
    </source>
</reference>
<proteinExistence type="inferred from homology"/>
<evidence type="ECO:0000256" key="1">
    <source>
        <dbReference type="ARBA" id="ARBA00008107"/>
    </source>
</evidence>